<evidence type="ECO:0000256" key="1">
    <source>
        <dbReference type="SAM" id="SignalP"/>
    </source>
</evidence>
<evidence type="ECO:0000313" key="2">
    <source>
        <dbReference type="EMBL" id="WXB12904.1"/>
    </source>
</evidence>
<dbReference type="Proteomes" id="UP001370348">
    <property type="component" value="Chromosome"/>
</dbReference>
<evidence type="ECO:0000313" key="3">
    <source>
        <dbReference type="Proteomes" id="UP001370348"/>
    </source>
</evidence>
<organism evidence="2 3">
    <name type="scientific">Pendulispora albinea</name>
    <dbReference type="NCBI Taxonomy" id="2741071"/>
    <lineage>
        <taxon>Bacteria</taxon>
        <taxon>Pseudomonadati</taxon>
        <taxon>Myxococcota</taxon>
        <taxon>Myxococcia</taxon>
        <taxon>Myxococcales</taxon>
        <taxon>Sorangiineae</taxon>
        <taxon>Pendulisporaceae</taxon>
        <taxon>Pendulispora</taxon>
    </lineage>
</organism>
<keyword evidence="3" id="KW-1185">Reference proteome</keyword>
<feature type="signal peptide" evidence="1">
    <location>
        <begin position="1"/>
        <end position="21"/>
    </location>
</feature>
<accession>A0ABZ2LPQ9</accession>
<feature type="chain" id="PRO_5047236090" description="Lipoprotein" evidence="1">
    <location>
        <begin position="22"/>
        <end position="312"/>
    </location>
</feature>
<evidence type="ECO:0008006" key="4">
    <source>
        <dbReference type="Google" id="ProtNLM"/>
    </source>
</evidence>
<sequence>MRSVRAARAMVIGFGVAVAVAAAGCETTEADSGRDARLQVAGAQFYRGAMPEGEQGGPAVLAVSLRTNAIRAGTRDKPCNGALAREATAAAIALSGDLGYWIVPAGAPTAETPDLASFQATLAFAPNLADGTYQLMVRAVDGAGRFGLPMSRALSTVSTDEAVRNAELAISLRWDTEVDLDLHVVDPRGVEIWKRNINSYERPAPGEPIDPEGWKTGGILDFDSNAACVIDGRRRENVFWKSAPPEGHYVVRVDAFSLCSESTARFHVDVLRRGVSIGSAEGMSTEVDARYPHDRGAGVLALEFDFERDKRD</sequence>
<proteinExistence type="predicted"/>
<name>A0ABZ2LPQ9_9BACT</name>
<dbReference type="PROSITE" id="PS51257">
    <property type="entry name" value="PROKAR_LIPOPROTEIN"/>
    <property type="match status" value="1"/>
</dbReference>
<protein>
    <recommendedName>
        <fullName evidence="4">Lipoprotein</fullName>
    </recommendedName>
</protein>
<dbReference type="RefSeq" id="WP_394822524.1">
    <property type="nucleotide sequence ID" value="NZ_CP089984.1"/>
</dbReference>
<dbReference type="EMBL" id="CP089984">
    <property type="protein sequence ID" value="WXB12904.1"/>
    <property type="molecule type" value="Genomic_DNA"/>
</dbReference>
<keyword evidence="1" id="KW-0732">Signal</keyword>
<gene>
    <name evidence="2" type="ORF">LZC94_34265</name>
</gene>
<reference evidence="2 3" key="1">
    <citation type="submission" date="2021-12" db="EMBL/GenBank/DDBJ databases">
        <title>Discovery of the Pendulisporaceae a myxobacterial family with distinct sporulation behavior and unique specialized metabolism.</title>
        <authorList>
            <person name="Garcia R."/>
            <person name="Popoff A."/>
            <person name="Bader C.D."/>
            <person name="Loehr J."/>
            <person name="Walesch S."/>
            <person name="Walt C."/>
            <person name="Boldt J."/>
            <person name="Bunk B."/>
            <person name="Haeckl F.J.F.P.J."/>
            <person name="Gunesch A.P."/>
            <person name="Birkelbach J."/>
            <person name="Nuebel U."/>
            <person name="Pietschmann T."/>
            <person name="Bach T."/>
            <person name="Mueller R."/>
        </authorList>
    </citation>
    <scope>NUCLEOTIDE SEQUENCE [LARGE SCALE GENOMIC DNA]</scope>
    <source>
        <strain evidence="2 3">MSr11954</strain>
    </source>
</reference>